<dbReference type="RefSeq" id="WP_188543215.1">
    <property type="nucleotide sequence ID" value="NZ_BMCU01000001.1"/>
</dbReference>
<dbReference type="GO" id="GO:0005886">
    <property type="term" value="C:plasma membrane"/>
    <property type="evidence" value="ECO:0007669"/>
    <property type="project" value="UniProtKB-SubCell"/>
</dbReference>
<keyword evidence="2" id="KW-1003">Cell membrane</keyword>
<keyword evidence="4 6" id="KW-1133">Transmembrane helix</keyword>
<protein>
    <recommendedName>
        <fullName evidence="7">Phage shock protein PspC N-terminal domain-containing protein</fullName>
    </recommendedName>
</protein>
<name>A0A917CPH9_9NOCA</name>
<evidence type="ECO:0000256" key="5">
    <source>
        <dbReference type="ARBA" id="ARBA00023136"/>
    </source>
</evidence>
<reference evidence="8" key="2">
    <citation type="submission" date="2020-09" db="EMBL/GenBank/DDBJ databases">
        <authorList>
            <person name="Sun Q."/>
            <person name="Sedlacek I."/>
        </authorList>
    </citation>
    <scope>NUCLEOTIDE SEQUENCE</scope>
    <source>
        <strain evidence="8">CCM 7905</strain>
    </source>
</reference>
<comment type="subcellular location">
    <subcellularLocation>
        <location evidence="1">Cell membrane</location>
        <topology evidence="1">Single-pass membrane protein</topology>
    </subcellularLocation>
</comment>
<dbReference type="InterPro" id="IPR007168">
    <property type="entry name" value="Phageshock_PspC_N"/>
</dbReference>
<organism evidence="8 9">
    <name type="scientific">Rhodococcoides trifolii</name>
    <dbReference type="NCBI Taxonomy" id="908250"/>
    <lineage>
        <taxon>Bacteria</taxon>
        <taxon>Bacillati</taxon>
        <taxon>Actinomycetota</taxon>
        <taxon>Actinomycetes</taxon>
        <taxon>Mycobacteriales</taxon>
        <taxon>Nocardiaceae</taxon>
        <taxon>Rhodococcoides</taxon>
    </lineage>
</organism>
<evidence type="ECO:0000256" key="4">
    <source>
        <dbReference type="ARBA" id="ARBA00022989"/>
    </source>
</evidence>
<evidence type="ECO:0000313" key="8">
    <source>
        <dbReference type="EMBL" id="GGF95155.1"/>
    </source>
</evidence>
<dbReference type="Proteomes" id="UP000654257">
    <property type="component" value="Unassembled WGS sequence"/>
</dbReference>
<feature type="domain" description="Phage shock protein PspC N-terminal" evidence="7">
    <location>
        <begin position="11"/>
        <end position="67"/>
    </location>
</feature>
<evidence type="ECO:0000256" key="2">
    <source>
        <dbReference type="ARBA" id="ARBA00022475"/>
    </source>
</evidence>
<reference evidence="8" key="1">
    <citation type="journal article" date="2014" name="Int. J. Syst. Evol. Microbiol.">
        <title>Complete genome sequence of Corynebacterium casei LMG S-19264T (=DSM 44701T), isolated from a smear-ripened cheese.</title>
        <authorList>
            <consortium name="US DOE Joint Genome Institute (JGI-PGF)"/>
            <person name="Walter F."/>
            <person name="Albersmeier A."/>
            <person name="Kalinowski J."/>
            <person name="Ruckert C."/>
        </authorList>
    </citation>
    <scope>NUCLEOTIDE SEQUENCE</scope>
    <source>
        <strain evidence="8">CCM 7905</strain>
    </source>
</reference>
<accession>A0A917CPH9</accession>
<evidence type="ECO:0000256" key="6">
    <source>
        <dbReference type="SAM" id="Phobius"/>
    </source>
</evidence>
<dbReference type="PANTHER" id="PTHR33885:SF3">
    <property type="entry name" value="PHAGE SHOCK PROTEIN C"/>
    <property type="match status" value="1"/>
</dbReference>
<keyword evidence="3 6" id="KW-0812">Transmembrane</keyword>
<dbReference type="EMBL" id="BMCU01000001">
    <property type="protein sequence ID" value="GGF95155.1"/>
    <property type="molecule type" value="Genomic_DNA"/>
</dbReference>
<evidence type="ECO:0000259" key="7">
    <source>
        <dbReference type="Pfam" id="PF04024"/>
    </source>
</evidence>
<evidence type="ECO:0000256" key="1">
    <source>
        <dbReference type="ARBA" id="ARBA00004162"/>
    </source>
</evidence>
<dbReference type="Pfam" id="PF04024">
    <property type="entry name" value="PspC"/>
    <property type="match status" value="1"/>
</dbReference>
<dbReference type="InterPro" id="IPR052027">
    <property type="entry name" value="PspC"/>
</dbReference>
<feature type="transmembrane region" description="Helical" evidence="6">
    <location>
        <begin position="41"/>
        <end position="65"/>
    </location>
</feature>
<dbReference type="AlphaFoldDB" id="A0A917CPH9"/>
<dbReference type="PANTHER" id="PTHR33885">
    <property type="entry name" value="PHAGE SHOCK PROTEIN C"/>
    <property type="match status" value="1"/>
</dbReference>
<keyword evidence="9" id="KW-1185">Reference proteome</keyword>
<evidence type="ECO:0000313" key="9">
    <source>
        <dbReference type="Proteomes" id="UP000654257"/>
    </source>
</evidence>
<keyword evidence="5 6" id="KW-0472">Membrane</keyword>
<sequence>MTFDMKTTDTEFFRTGSEKWIGGVCGGIAQFTGWDVALVRALVVGGGFVSLGAVVLLYLAAWMLVPER</sequence>
<evidence type="ECO:0000256" key="3">
    <source>
        <dbReference type="ARBA" id="ARBA00022692"/>
    </source>
</evidence>
<gene>
    <name evidence="8" type="ORF">GCM10007304_06240</name>
</gene>
<proteinExistence type="predicted"/>
<comment type="caution">
    <text evidence="8">The sequence shown here is derived from an EMBL/GenBank/DDBJ whole genome shotgun (WGS) entry which is preliminary data.</text>
</comment>